<dbReference type="SUPFAM" id="SSF55874">
    <property type="entry name" value="ATPase domain of HSP90 chaperone/DNA topoisomerase II/histidine kinase"/>
    <property type="match status" value="1"/>
</dbReference>
<feature type="domain" description="DUF7134" evidence="11">
    <location>
        <begin position="36"/>
        <end position="175"/>
    </location>
</feature>
<dbReference type="OrthoDB" id="227596at2"/>
<dbReference type="GO" id="GO:0000155">
    <property type="term" value="F:phosphorelay sensor kinase activity"/>
    <property type="evidence" value="ECO:0007669"/>
    <property type="project" value="InterPro"/>
</dbReference>
<dbReference type="GO" id="GO:0016020">
    <property type="term" value="C:membrane"/>
    <property type="evidence" value="ECO:0007669"/>
    <property type="project" value="InterPro"/>
</dbReference>
<keyword evidence="4" id="KW-0808">Transferase</keyword>
<dbReference type="InterPro" id="IPR055558">
    <property type="entry name" value="DUF7134"/>
</dbReference>
<gene>
    <name evidence="12" type="ORF">C1J01_17130</name>
</gene>
<keyword evidence="9" id="KW-0812">Transmembrane</keyword>
<evidence type="ECO:0000256" key="4">
    <source>
        <dbReference type="ARBA" id="ARBA00022679"/>
    </source>
</evidence>
<evidence type="ECO:0000313" key="12">
    <source>
        <dbReference type="EMBL" id="PZG17790.1"/>
    </source>
</evidence>
<evidence type="ECO:0000256" key="3">
    <source>
        <dbReference type="ARBA" id="ARBA00022553"/>
    </source>
</evidence>
<dbReference type="PANTHER" id="PTHR24421">
    <property type="entry name" value="NITRATE/NITRITE SENSOR PROTEIN NARX-RELATED"/>
    <property type="match status" value="1"/>
</dbReference>
<evidence type="ECO:0000256" key="8">
    <source>
        <dbReference type="ARBA" id="ARBA00023012"/>
    </source>
</evidence>
<dbReference type="Pfam" id="PF07730">
    <property type="entry name" value="HisKA_3"/>
    <property type="match status" value="1"/>
</dbReference>
<evidence type="ECO:0000259" key="10">
    <source>
        <dbReference type="Pfam" id="PF07730"/>
    </source>
</evidence>
<sequence>MDVTELRAGGGQEYRWALPSVLLGDGLETRPVRRSTRDWIVDIAMFLVACGITLLTLAESQAPEPLLAVEQVVGALACVAVWLRRRWPVGLALVVGALSSYLDAVGGATLVAMFTVAVHRPFKISGPVTLLNLFTLAPYVMLRAPTDEERTWALALGVTLVLLAFAWGIVIRARRQLVWSLRQRADSAAEEAKRLERERIAREMHDVLAHRISMLSLHAGALEFRPDAPPEDIARAAGAIRTNAHLALQDLREVIGVLRHAGPDGGDPVPDRPQPTLADVPALVEECRQAGMDVRLGLRAGGAPESLGRNVYRIVQEALTNARKHAGGAPVTVSITGGPGDGLSAEVRNPLGVRHGARLPGAGAGLIGLTERAELAGGRLEHGPGPDGDFVVRAWLPWPAQTSGEDDA</sequence>
<evidence type="ECO:0000256" key="7">
    <source>
        <dbReference type="ARBA" id="ARBA00022840"/>
    </source>
</evidence>
<evidence type="ECO:0000256" key="9">
    <source>
        <dbReference type="SAM" id="Phobius"/>
    </source>
</evidence>
<keyword evidence="8" id="KW-0902">Two-component regulatory system</keyword>
<name>A0A2W2EW52_9ACTN</name>
<comment type="catalytic activity">
    <reaction evidence="1">
        <text>ATP + protein L-histidine = ADP + protein N-phospho-L-histidine.</text>
        <dbReference type="EC" id="2.7.13.3"/>
    </reaction>
</comment>
<feature type="transmembrane region" description="Helical" evidence="9">
    <location>
        <begin position="152"/>
        <end position="173"/>
    </location>
</feature>
<evidence type="ECO:0000256" key="2">
    <source>
        <dbReference type="ARBA" id="ARBA00012438"/>
    </source>
</evidence>
<reference evidence="12 13" key="1">
    <citation type="submission" date="2018-01" db="EMBL/GenBank/DDBJ databases">
        <title>Draft genome sequence of Nonomuraea sp. KC333.</title>
        <authorList>
            <person name="Sahin N."/>
            <person name="Saygin H."/>
            <person name="Ay H."/>
        </authorList>
    </citation>
    <scope>NUCLEOTIDE SEQUENCE [LARGE SCALE GENOMIC DNA]</scope>
    <source>
        <strain evidence="12 13">KC333</strain>
    </source>
</reference>
<keyword evidence="9" id="KW-0472">Membrane</keyword>
<feature type="domain" description="Signal transduction histidine kinase subgroup 3 dimerisation and phosphoacceptor" evidence="10">
    <location>
        <begin position="196"/>
        <end position="261"/>
    </location>
</feature>
<evidence type="ECO:0000256" key="6">
    <source>
        <dbReference type="ARBA" id="ARBA00022777"/>
    </source>
</evidence>
<feature type="transmembrane region" description="Helical" evidence="9">
    <location>
        <begin position="128"/>
        <end position="146"/>
    </location>
</feature>
<dbReference type="GO" id="GO:0046983">
    <property type="term" value="F:protein dimerization activity"/>
    <property type="evidence" value="ECO:0007669"/>
    <property type="project" value="InterPro"/>
</dbReference>
<protein>
    <recommendedName>
        <fullName evidence="2">histidine kinase</fullName>
        <ecNumber evidence="2">2.7.13.3</ecNumber>
    </recommendedName>
</protein>
<organism evidence="12 13">
    <name type="scientific">Nonomuraea aridisoli</name>
    <dbReference type="NCBI Taxonomy" id="2070368"/>
    <lineage>
        <taxon>Bacteria</taxon>
        <taxon>Bacillati</taxon>
        <taxon>Actinomycetota</taxon>
        <taxon>Actinomycetes</taxon>
        <taxon>Streptosporangiales</taxon>
        <taxon>Streptosporangiaceae</taxon>
        <taxon>Nonomuraea</taxon>
    </lineage>
</organism>
<dbReference type="Pfam" id="PF23539">
    <property type="entry name" value="DUF7134"/>
    <property type="match status" value="1"/>
</dbReference>
<evidence type="ECO:0000313" key="13">
    <source>
        <dbReference type="Proteomes" id="UP000249304"/>
    </source>
</evidence>
<evidence type="ECO:0000256" key="5">
    <source>
        <dbReference type="ARBA" id="ARBA00022741"/>
    </source>
</evidence>
<keyword evidence="13" id="KW-1185">Reference proteome</keyword>
<dbReference type="EC" id="2.7.13.3" evidence="2"/>
<dbReference type="AlphaFoldDB" id="A0A2W2EW52"/>
<evidence type="ECO:0000256" key="1">
    <source>
        <dbReference type="ARBA" id="ARBA00000085"/>
    </source>
</evidence>
<keyword evidence="9" id="KW-1133">Transmembrane helix</keyword>
<dbReference type="InterPro" id="IPR011712">
    <property type="entry name" value="Sig_transdc_His_kin_sub3_dim/P"/>
</dbReference>
<feature type="transmembrane region" description="Helical" evidence="9">
    <location>
        <begin position="89"/>
        <end position="116"/>
    </location>
</feature>
<dbReference type="GO" id="GO:0005524">
    <property type="term" value="F:ATP binding"/>
    <property type="evidence" value="ECO:0007669"/>
    <property type="project" value="UniProtKB-KW"/>
</dbReference>
<accession>A0A2W2EW52</accession>
<keyword evidence="3" id="KW-0597">Phosphoprotein</keyword>
<comment type="caution">
    <text evidence="12">The sequence shown here is derived from an EMBL/GenBank/DDBJ whole genome shotgun (WGS) entry which is preliminary data.</text>
</comment>
<dbReference type="InterPro" id="IPR036890">
    <property type="entry name" value="HATPase_C_sf"/>
</dbReference>
<proteinExistence type="predicted"/>
<keyword evidence="6 12" id="KW-0418">Kinase</keyword>
<dbReference type="CDD" id="cd16917">
    <property type="entry name" value="HATPase_UhpB-NarQ-NarX-like"/>
    <property type="match status" value="1"/>
</dbReference>
<keyword evidence="5" id="KW-0547">Nucleotide-binding</keyword>
<dbReference type="Gene3D" id="1.20.5.1930">
    <property type="match status" value="1"/>
</dbReference>
<feature type="transmembrane region" description="Helical" evidence="9">
    <location>
        <begin position="39"/>
        <end position="58"/>
    </location>
</feature>
<evidence type="ECO:0000259" key="11">
    <source>
        <dbReference type="Pfam" id="PF23539"/>
    </source>
</evidence>
<dbReference type="InterPro" id="IPR050482">
    <property type="entry name" value="Sensor_HK_TwoCompSys"/>
</dbReference>
<keyword evidence="7" id="KW-0067">ATP-binding</keyword>
<dbReference type="Gene3D" id="3.30.565.10">
    <property type="entry name" value="Histidine kinase-like ATPase, C-terminal domain"/>
    <property type="match status" value="1"/>
</dbReference>
<dbReference type="PANTHER" id="PTHR24421:SF10">
    <property type="entry name" value="NITRATE_NITRITE SENSOR PROTEIN NARQ"/>
    <property type="match status" value="1"/>
</dbReference>
<dbReference type="EMBL" id="POUD01000062">
    <property type="protein sequence ID" value="PZG17790.1"/>
    <property type="molecule type" value="Genomic_DNA"/>
</dbReference>
<dbReference type="Proteomes" id="UP000249304">
    <property type="component" value="Unassembled WGS sequence"/>
</dbReference>